<dbReference type="InterPro" id="IPR050598">
    <property type="entry name" value="AminoAcid_Transporter"/>
</dbReference>
<dbReference type="GO" id="GO:0005886">
    <property type="term" value="C:plasma membrane"/>
    <property type="evidence" value="ECO:0007669"/>
    <property type="project" value="UniProtKB-SubCell"/>
</dbReference>
<feature type="compositionally biased region" description="Polar residues" evidence="8">
    <location>
        <begin position="1"/>
        <end position="12"/>
    </location>
</feature>
<dbReference type="EMBL" id="CAEY01001369">
    <property type="status" value="NOT_ANNOTATED_CDS"/>
    <property type="molecule type" value="Genomic_DNA"/>
</dbReference>
<feature type="transmembrane region" description="Helical" evidence="9">
    <location>
        <begin position="421"/>
        <end position="441"/>
    </location>
</feature>
<dbReference type="Gene3D" id="1.20.1740.10">
    <property type="entry name" value="Amino acid/polyamine transporter I"/>
    <property type="match status" value="1"/>
</dbReference>
<evidence type="ECO:0000256" key="6">
    <source>
        <dbReference type="ARBA" id="ARBA00022989"/>
    </source>
</evidence>
<protein>
    <recommendedName>
        <fullName evidence="12">Amino acid permease/ SLC12A domain-containing protein</fullName>
    </recommendedName>
</protein>
<dbReference type="PIRSF" id="PIRSF006060">
    <property type="entry name" value="AA_transporter"/>
    <property type="match status" value="1"/>
</dbReference>
<feature type="transmembrane region" description="Helical" evidence="9">
    <location>
        <begin position="447"/>
        <end position="467"/>
    </location>
</feature>
<dbReference type="InterPro" id="IPR002293">
    <property type="entry name" value="AA/rel_permease1"/>
</dbReference>
<keyword evidence="4" id="KW-1003">Cell membrane</keyword>
<feature type="transmembrane region" description="Helical" evidence="9">
    <location>
        <begin position="232"/>
        <end position="253"/>
    </location>
</feature>
<feature type="transmembrane region" description="Helical" evidence="9">
    <location>
        <begin position="161"/>
        <end position="181"/>
    </location>
</feature>
<dbReference type="STRING" id="32264.T1K2T4"/>
<dbReference type="AlphaFoldDB" id="T1K2T4"/>
<evidence type="ECO:0000256" key="8">
    <source>
        <dbReference type="SAM" id="MobiDB-lite"/>
    </source>
</evidence>
<dbReference type="HOGENOM" id="CLU_007946_3_0_1"/>
<evidence type="ECO:0000313" key="10">
    <source>
        <dbReference type="EnsemblMetazoa" id="tetur04g06230.1"/>
    </source>
</evidence>
<evidence type="ECO:0000256" key="5">
    <source>
        <dbReference type="ARBA" id="ARBA00022692"/>
    </source>
</evidence>
<dbReference type="KEGG" id="tut:107359668"/>
<evidence type="ECO:0008006" key="12">
    <source>
        <dbReference type="Google" id="ProtNLM"/>
    </source>
</evidence>
<reference evidence="10" key="2">
    <citation type="submission" date="2015-06" db="UniProtKB">
        <authorList>
            <consortium name="EnsemblMetazoa"/>
        </authorList>
    </citation>
    <scope>IDENTIFICATION</scope>
</reference>
<keyword evidence="7 9" id="KW-0472">Membrane</keyword>
<dbReference type="GO" id="GO:0015179">
    <property type="term" value="F:L-amino acid transmembrane transporter activity"/>
    <property type="evidence" value="ECO:0007669"/>
    <property type="project" value="TreeGrafter"/>
</dbReference>
<dbReference type="Pfam" id="PF13520">
    <property type="entry name" value="AA_permease_2"/>
    <property type="match status" value="1"/>
</dbReference>
<organism evidence="10 11">
    <name type="scientific">Tetranychus urticae</name>
    <name type="common">Two-spotted spider mite</name>
    <dbReference type="NCBI Taxonomy" id="32264"/>
    <lineage>
        <taxon>Eukaryota</taxon>
        <taxon>Metazoa</taxon>
        <taxon>Ecdysozoa</taxon>
        <taxon>Arthropoda</taxon>
        <taxon>Chelicerata</taxon>
        <taxon>Arachnida</taxon>
        <taxon>Acari</taxon>
        <taxon>Acariformes</taxon>
        <taxon>Trombidiformes</taxon>
        <taxon>Prostigmata</taxon>
        <taxon>Eleutherengona</taxon>
        <taxon>Raphignathae</taxon>
        <taxon>Tetranychoidea</taxon>
        <taxon>Tetranychidae</taxon>
        <taxon>Tetranychus</taxon>
    </lineage>
</organism>
<evidence type="ECO:0000256" key="7">
    <source>
        <dbReference type="ARBA" id="ARBA00023136"/>
    </source>
</evidence>
<dbReference type="OrthoDB" id="3257095at2759"/>
<keyword evidence="5 9" id="KW-0812">Transmembrane</keyword>
<dbReference type="Proteomes" id="UP000015104">
    <property type="component" value="Unassembled WGS sequence"/>
</dbReference>
<gene>
    <name evidence="10" type="primary">107359668</name>
</gene>
<evidence type="ECO:0000256" key="9">
    <source>
        <dbReference type="SAM" id="Phobius"/>
    </source>
</evidence>
<accession>T1K2T4</accession>
<evidence type="ECO:0000256" key="4">
    <source>
        <dbReference type="ARBA" id="ARBA00022475"/>
    </source>
</evidence>
<evidence type="ECO:0000256" key="3">
    <source>
        <dbReference type="ARBA" id="ARBA00022448"/>
    </source>
</evidence>
<keyword evidence="6 9" id="KW-1133">Transmembrane helix</keyword>
<evidence type="ECO:0000256" key="1">
    <source>
        <dbReference type="ARBA" id="ARBA00004651"/>
    </source>
</evidence>
<feature type="transmembrane region" description="Helical" evidence="9">
    <location>
        <begin position="385"/>
        <end position="409"/>
    </location>
</feature>
<feature type="transmembrane region" description="Helical" evidence="9">
    <location>
        <begin position="193"/>
        <end position="212"/>
    </location>
</feature>
<feature type="transmembrane region" description="Helical" evidence="9">
    <location>
        <begin position="265"/>
        <end position="288"/>
    </location>
</feature>
<dbReference type="PANTHER" id="PTHR11785:SF240">
    <property type="entry name" value="LD25378P"/>
    <property type="match status" value="1"/>
</dbReference>
<dbReference type="eggNOG" id="KOG1287">
    <property type="taxonomic scope" value="Eukaryota"/>
</dbReference>
<keyword evidence="3" id="KW-0813">Transport</keyword>
<feature type="transmembrane region" description="Helical" evidence="9">
    <location>
        <begin position="119"/>
        <end position="149"/>
    </location>
</feature>
<keyword evidence="11" id="KW-1185">Reference proteome</keyword>
<feature type="transmembrane region" description="Helical" evidence="9">
    <location>
        <begin position="318"/>
        <end position="339"/>
    </location>
</feature>
<dbReference type="PANTHER" id="PTHR11785">
    <property type="entry name" value="AMINO ACID TRANSPORTER"/>
    <property type="match status" value="1"/>
</dbReference>
<dbReference type="FunFam" id="1.20.1740.10:FF:000003">
    <property type="entry name" value="Y+L amino acid transporter 1 isoform X1"/>
    <property type="match status" value="1"/>
</dbReference>
<sequence length="498" mass="54694">MSSLVENNSESGKTNKEISQHADCESPESNPLNESVALKKEIGLLNGVAIILGIIVGSGIFLTPKGVLQDAGSIGLSLFVWVSCGILATIGATCYAELGTSVPKSGGDYAYIKEAFGPLPAFLFLWVAMFIIMPAGNAIAAITFANYLLQPLYDCSPPDNAVRLIAASAICFLTFVNCYNVKWATRVQDAFTISKIIALIIIVITGAVHLISGKTQNLSKIWDNTATDPGKIAASFYSGLFSYAGWNYLNFVTEELKDPFRNLPRAIYISLPFVTVIYVLANLAYFVVLTPDEVLATDAIAVTFGDKTLGYFKWSMPFFVALSTFGGLNGGIFASARLFFVGARYGHMPSFVAMVNIRYYTPVNSLIFLGLLTLLYLTTTKVYSLITYASFIESLFTTLSVAALIWLRYKQPDLHRPIKVNLVWPIVFLIVCLFLVLLPTYTKPVETGIAALITLMGVPVYMVTIYWQNKPRVYKSFIDSVTKFIQILFLSVAEEKSD</sequence>
<feature type="transmembrane region" description="Helical" evidence="9">
    <location>
        <begin position="359"/>
        <end position="379"/>
    </location>
</feature>
<evidence type="ECO:0000256" key="2">
    <source>
        <dbReference type="ARBA" id="ARBA00007040"/>
    </source>
</evidence>
<reference evidence="11" key="1">
    <citation type="submission" date="2011-08" db="EMBL/GenBank/DDBJ databases">
        <authorList>
            <person name="Rombauts S."/>
        </authorList>
    </citation>
    <scope>NUCLEOTIDE SEQUENCE</scope>
    <source>
        <strain evidence="11">London</strain>
    </source>
</reference>
<dbReference type="OMA" id="PFWPSCE"/>
<feature type="region of interest" description="Disordered" evidence="8">
    <location>
        <begin position="1"/>
        <end position="31"/>
    </location>
</feature>
<feature type="compositionally biased region" description="Basic and acidic residues" evidence="8">
    <location>
        <begin position="13"/>
        <end position="24"/>
    </location>
</feature>
<comment type="similarity">
    <text evidence="2">Belongs to the amino acid-polyamine-organocation (APC) superfamily. L-type amino acid transporter (LAT) (TC 2.A.3.8) family.</text>
</comment>
<feature type="transmembrane region" description="Helical" evidence="9">
    <location>
        <begin position="42"/>
        <end position="62"/>
    </location>
</feature>
<feature type="transmembrane region" description="Helical" evidence="9">
    <location>
        <begin position="74"/>
        <end position="98"/>
    </location>
</feature>
<proteinExistence type="inferred from homology"/>
<dbReference type="EnsemblMetazoa" id="tetur04g06230.1">
    <property type="protein sequence ID" value="tetur04g06230.1"/>
    <property type="gene ID" value="tetur04g06230"/>
</dbReference>
<evidence type="ECO:0000313" key="11">
    <source>
        <dbReference type="Proteomes" id="UP000015104"/>
    </source>
</evidence>
<comment type="subcellular location">
    <subcellularLocation>
        <location evidence="1">Cell membrane</location>
        <topology evidence="1">Multi-pass membrane protein</topology>
    </subcellularLocation>
</comment>
<name>T1K2T4_TETUR</name>